<organism evidence="2 3">
    <name type="scientific">Comamonas testosteroni (strain DSM 14576 / KF-1)</name>
    <name type="common">Pseudomonas testosteroni</name>
    <dbReference type="NCBI Taxonomy" id="399795"/>
    <lineage>
        <taxon>Bacteria</taxon>
        <taxon>Pseudomonadati</taxon>
        <taxon>Pseudomonadota</taxon>
        <taxon>Betaproteobacteria</taxon>
        <taxon>Burkholderiales</taxon>
        <taxon>Comamonadaceae</taxon>
        <taxon>Comamonas</taxon>
    </lineage>
</organism>
<dbReference type="EMBL" id="AAUJ02000001">
    <property type="protein sequence ID" value="EED69288.1"/>
    <property type="molecule type" value="Genomic_DNA"/>
</dbReference>
<name>B7WU17_COMTK</name>
<keyword evidence="1" id="KW-1133">Transmembrane helix</keyword>
<dbReference type="Proteomes" id="UP000003039">
    <property type="component" value="Unassembled WGS sequence"/>
</dbReference>
<gene>
    <name evidence="2" type="ORF">CtesDRAFT_PD4236</name>
</gene>
<evidence type="ECO:0000313" key="2">
    <source>
        <dbReference type="EMBL" id="EED69288.1"/>
    </source>
</evidence>
<dbReference type="OrthoDB" id="8911637at2"/>
<comment type="caution">
    <text evidence="2">The sequence shown here is derived from an EMBL/GenBank/DDBJ whole genome shotgun (WGS) entry which is preliminary data.</text>
</comment>
<feature type="transmembrane region" description="Helical" evidence="1">
    <location>
        <begin position="42"/>
        <end position="60"/>
    </location>
</feature>
<dbReference type="AlphaFoldDB" id="B7WU17"/>
<proteinExistence type="predicted"/>
<protein>
    <submittedName>
        <fullName evidence="2">Uncharacterized protein</fullName>
    </submittedName>
</protein>
<keyword evidence="1" id="KW-0812">Transmembrane</keyword>
<evidence type="ECO:0000256" key="1">
    <source>
        <dbReference type="SAM" id="Phobius"/>
    </source>
</evidence>
<sequence precursor="true">MYCVYVTNQTYQEVSCDTPDAYVVMTRVELAQHSPFYMDIESAVAISGAMLMAMAVAFVFRQVLNSLSSREEE</sequence>
<evidence type="ECO:0000313" key="3">
    <source>
        <dbReference type="Proteomes" id="UP000003039"/>
    </source>
</evidence>
<accession>B7WU17</accession>
<keyword evidence="1" id="KW-0472">Membrane</keyword>
<reference evidence="2 3" key="1">
    <citation type="journal article" date="2004" name="Appl. Environ. Microbiol.">
        <title>Mineralization of individual congeners of linear alkylbenzenesulfonate by defined pairs of heterotrophic bacteria.</title>
        <authorList>
            <person name="Schleheck D."/>
            <person name="Knepper T.P."/>
            <person name="Fischer K."/>
            <person name="Cook A.M."/>
        </authorList>
    </citation>
    <scope>NUCLEOTIDE SEQUENCE [LARGE SCALE GENOMIC DNA]</scope>
    <source>
        <strain evidence="3">DSM 14576 / KF-1</strain>
    </source>
</reference>